<dbReference type="AlphaFoldDB" id="A0A1I6BKD8"/>
<evidence type="ECO:0000256" key="3">
    <source>
        <dbReference type="SAM" id="SignalP"/>
    </source>
</evidence>
<keyword evidence="1" id="KW-0175">Coiled coil</keyword>
<feature type="region of interest" description="Disordered" evidence="2">
    <location>
        <begin position="58"/>
        <end position="98"/>
    </location>
</feature>
<dbReference type="RefSeq" id="WP_090538627.1">
    <property type="nucleotide sequence ID" value="NZ_FOYD01000004.1"/>
</dbReference>
<protein>
    <recommendedName>
        <fullName evidence="6">Transporter</fullName>
    </recommendedName>
</protein>
<dbReference type="EMBL" id="FOYD01000004">
    <property type="protein sequence ID" value="SFQ81390.1"/>
    <property type="molecule type" value="Genomic_DNA"/>
</dbReference>
<dbReference type="Proteomes" id="UP000242815">
    <property type="component" value="Unassembled WGS sequence"/>
</dbReference>
<evidence type="ECO:0000313" key="5">
    <source>
        <dbReference type="Proteomes" id="UP000242815"/>
    </source>
</evidence>
<feature type="compositionally biased region" description="Low complexity" evidence="2">
    <location>
        <begin position="72"/>
        <end position="83"/>
    </location>
</feature>
<feature type="coiled-coil region" evidence="1">
    <location>
        <begin position="21"/>
        <end position="58"/>
    </location>
</feature>
<keyword evidence="3" id="KW-0732">Signal</keyword>
<proteinExistence type="predicted"/>
<evidence type="ECO:0000313" key="4">
    <source>
        <dbReference type="EMBL" id="SFQ81390.1"/>
    </source>
</evidence>
<feature type="signal peptide" evidence="3">
    <location>
        <begin position="1"/>
        <end position="21"/>
    </location>
</feature>
<evidence type="ECO:0000256" key="2">
    <source>
        <dbReference type="SAM" id="MobiDB-lite"/>
    </source>
</evidence>
<dbReference type="SUPFAM" id="SSF56935">
    <property type="entry name" value="Porins"/>
    <property type="match status" value="1"/>
</dbReference>
<name>A0A1I6BKD8_9GAMM</name>
<evidence type="ECO:0000256" key="1">
    <source>
        <dbReference type="SAM" id="Coils"/>
    </source>
</evidence>
<accession>A0A1I6BKD8</accession>
<feature type="chain" id="PRO_5017368521" description="Transporter" evidence="3">
    <location>
        <begin position="22"/>
        <end position="419"/>
    </location>
</feature>
<organism evidence="4 5">
    <name type="scientific">Halopseudomonas formosensis</name>
    <dbReference type="NCBI Taxonomy" id="1002526"/>
    <lineage>
        <taxon>Bacteria</taxon>
        <taxon>Pseudomonadati</taxon>
        <taxon>Pseudomonadota</taxon>
        <taxon>Gammaproteobacteria</taxon>
        <taxon>Pseudomonadales</taxon>
        <taxon>Pseudomonadaceae</taxon>
        <taxon>Halopseudomonas</taxon>
    </lineage>
</organism>
<reference evidence="4 5" key="1">
    <citation type="submission" date="2016-10" db="EMBL/GenBank/DDBJ databases">
        <authorList>
            <person name="de Groot N.N."/>
        </authorList>
    </citation>
    <scope>NUCLEOTIDE SEQUENCE [LARGE SCALE GENOMIC DNA]</scope>
    <source>
        <strain evidence="4 5">JCM 18415</strain>
    </source>
</reference>
<evidence type="ECO:0008006" key="6">
    <source>
        <dbReference type="Google" id="ProtNLM"/>
    </source>
</evidence>
<dbReference type="STRING" id="1002526.SAMN05216578_104218"/>
<sequence>MRRSAGLVLLACMAASVPAVAQTEEELRREVEVLRQRYEAQQNALMILEQRLRQLEGAASAAQPARQPPGRPQVASAGATGSAASGGSGAGYGQALREDSEPAPSVEALYQEASGFFGGGRFSIEPGFTYSHYDTKQLFLNGFLALDAIFLGNLGVDEINADTFTFDLTARYNWRQRWQFEINVPFVYRETTYQSAGAGGASTSYSEATVKGDPDIGDVSFGLSYKFLDEGPSWPDAVASLRIKAPTGRHPYGIKLQRQADNDNLNIPDSLPTGNGVWAATAGLAVVKTLDPAVVFANLAYTHHFDRDFSDISPQEGIRVPGSVKLGDYFQFGLGMAFALNERMSLSMSFSELVSRSSRIRYQGSSWQTVNGSDANAAYFNIGMTMAASDRLTIVPNLSIGLTPDAPDFSLSLKFPYYF</sequence>
<dbReference type="OrthoDB" id="5297564at2"/>
<gene>
    <name evidence="4" type="ORF">SAMN05216578_104218</name>
</gene>